<gene>
    <name evidence="5" type="ORF">SELMODRAFT_415658</name>
</gene>
<organism evidence="6">
    <name type="scientific">Selaginella moellendorffii</name>
    <name type="common">Spikemoss</name>
    <dbReference type="NCBI Taxonomy" id="88036"/>
    <lineage>
        <taxon>Eukaryota</taxon>
        <taxon>Viridiplantae</taxon>
        <taxon>Streptophyta</taxon>
        <taxon>Embryophyta</taxon>
        <taxon>Tracheophyta</taxon>
        <taxon>Lycopodiopsida</taxon>
        <taxon>Selaginellales</taxon>
        <taxon>Selaginellaceae</taxon>
        <taxon>Selaginella</taxon>
    </lineage>
</organism>
<dbReference type="InterPro" id="IPR011990">
    <property type="entry name" value="TPR-like_helical_dom_sf"/>
</dbReference>
<dbReference type="InParanoid" id="D8RWU3"/>
<accession>D8RWU3</accession>
<name>D8RWU3_SELML</name>
<keyword evidence="2" id="KW-0677">Repeat</keyword>
<dbReference type="EMBL" id="GL377593">
    <property type="protein sequence ID" value="EFJ23315.1"/>
    <property type="molecule type" value="Genomic_DNA"/>
</dbReference>
<reference evidence="5 6" key="1">
    <citation type="journal article" date="2011" name="Science">
        <title>The Selaginella genome identifies genetic changes associated with the evolution of vascular plants.</title>
        <authorList>
            <person name="Banks J.A."/>
            <person name="Nishiyama T."/>
            <person name="Hasebe M."/>
            <person name="Bowman J.L."/>
            <person name="Gribskov M."/>
            <person name="dePamphilis C."/>
            <person name="Albert V.A."/>
            <person name="Aono N."/>
            <person name="Aoyama T."/>
            <person name="Ambrose B.A."/>
            <person name="Ashton N.W."/>
            <person name="Axtell M.J."/>
            <person name="Barker E."/>
            <person name="Barker M.S."/>
            <person name="Bennetzen J.L."/>
            <person name="Bonawitz N.D."/>
            <person name="Chapple C."/>
            <person name="Cheng C."/>
            <person name="Correa L.G."/>
            <person name="Dacre M."/>
            <person name="DeBarry J."/>
            <person name="Dreyer I."/>
            <person name="Elias M."/>
            <person name="Engstrom E.M."/>
            <person name="Estelle M."/>
            <person name="Feng L."/>
            <person name="Finet C."/>
            <person name="Floyd S.K."/>
            <person name="Frommer W.B."/>
            <person name="Fujita T."/>
            <person name="Gramzow L."/>
            <person name="Gutensohn M."/>
            <person name="Harholt J."/>
            <person name="Hattori M."/>
            <person name="Heyl A."/>
            <person name="Hirai T."/>
            <person name="Hiwatashi Y."/>
            <person name="Ishikawa M."/>
            <person name="Iwata M."/>
            <person name="Karol K.G."/>
            <person name="Koehler B."/>
            <person name="Kolukisaoglu U."/>
            <person name="Kubo M."/>
            <person name="Kurata T."/>
            <person name="Lalonde S."/>
            <person name="Li K."/>
            <person name="Li Y."/>
            <person name="Litt A."/>
            <person name="Lyons E."/>
            <person name="Manning G."/>
            <person name="Maruyama T."/>
            <person name="Michael T.P."/>
            <person name="Mikami K."/>
            <person name="Miyazaki S."/>
            <person name="Morinaga S."/>
            <person name="Murata T."/>
            <person name="Mueller-Roeber B."/>
            <person name="Nelson D.R."/>
            <person name="Obara M."/>
            <person name="Oguri Y."/>
            <person name="Olmstead R.G."/>
            <person name="Onodera N."/>
            <person name="Petersen B.L."/>
            <person name="Pils B."/>
            <person name="Prigge M."/>
            <person name="Rensing S.A."/>
            <person name="Riano-Pachon D.M."/>
            <person name="Roberts A.W."/>
            <person name="Sato Y."/>
            <person name="Scheller H.V."/>
            <person name="Schulz B."/>
            <person name="Schulz C."/>
            <person name="Shakirov E.V."/>
            <person name="Shibagaki N."/>
            <person name="Shinohara N."/>
            <person name="Shippen D.E."/>
            <person name="Soerensen I."/>
            <person name="Sotooka R."/>
            <person name="Sugimoto N."/>
            <person name="Sugita M."/>
            <person name="Sumikawa N."/>
            <person name="Tanurdzic M."/>
            <person name="Theissen G."/>
            <person name="Ulvskov P."/>
            <person name="Wakazuki S."/>
            <person name="Weng J.K."/>
            <person name="Willats W.W."/>
            <person name="Wipf D."/>
            <person name="Wolf P.G."/>
            <person name="Yang L."/>
            <person name="Zimmer A.D."/>
            <person name="Zhu Q."/>
            <person name="Mitros T."/>
            <person name="Hellsten U."/>
            <person name="Loque D."/>
            <person name="Otillar R."/>
            <person name="Salamov A."/>
            <person name="Schmutz J."/>
            <person name="Shapiro H."/>
            <person name="Lindquist E."/>
            <person name="Lucas S."/>
            <person name="Rokhsar D."/>
            <person name="Grigoriev I.V."/>
        </authorList>
    </citation>
    <scope>NUCLEOTIDE SEQUENCE [LARGE SCALE GENOMIC DNA]</scope>
</reference>
<dbReference type="PANTHER" id="PTHR47447:SF17">
    <property type="entry name" value="OS12G0638900 PROTEIN"/>
    <property type="match status" value="1"/>
</dbReference>
<evidence type="ECO:0000256" key="3">
    <source>
        <dbReference type="PROSITE-ProRule" id="PRU00708"/>
    </source>
</evidence>
<dbReference type="InterPro" id="IPR033443">
    <property type="entry name" value="PROP1-like_PPR_dom"/>
</dbReference>
<dbReference type="PROSITE" id="PS51375">
    <property type="entry name" value="PPR"/>
    <property type="match status" value="2"/>
</dbReference>
<proteinExistence type="inferred from homology"/>
<feature type="repeat" description="PPR" evidence="3">
    <location>
        <begin position="135"/>
        <end position="169"/>
    </location>
</feature>
<sequence length="329" mass="37633">MCICAARGSDSRELVECVVDPSETMHPERLLLLRTRPFLYKIINVLNKPELVPSLKESLKVWEGFVDPLLVGEALKHVDRGHAALAFFNWAATQPGFKHSTYTYNCLIRCLELADCQVIVYDIFQRMLYIDLAPTSFTFDVTLRSLGRTGELDKLKVVWSEMKKLKLSPHPSTYESILHCYCKNGEVEEAYKIFSRLIQWPEPICFPHLFYNKFIGLLTQTHNVGTAYLVFLEMIESGYEGNVDTIGKLVIALHKAGRHLSACKVFDERARMFQTALTGRLGVPGDSIADHYLYHAEKTKRLWRAAVLSTDPRKKRRYGGPTCLKRHGY</sequence>
<dbReference type="PANTHER" id="PTHR47447">
    <property type="entry name" value="OS03G0856100 PROTEIN"/>
    <property type="match status" value="1"/>
</dbReference>
<dbReference type="NCBIfam" id="TIGR00756">
    <property type="entry name" value="PPR"/>
    <property type="match status" value="1"/>
</dbReference>
<dbReference type="STRING" id="88036.D8RWU3"/>
<evidence type="ECO:0000313" key="6">
    <source>
        <dbReference type="Proteomes" id="UP000001514"/>
    </source>
</evidence>
<dbReference type="HOGENOM" id="CLU_845656_0_0_1"/>
<dbReference type="AlphaFoldDB" id="D8RWU3"/>
<feature type="repeat" description="PPR" evidence="3">
    <location>
        <begin position="170"/>
        <end position="200"/>
    </location>
</feature>
<protein>
    <recommendedName>
        <fullName evidence="4">PROP1-like PPR domain-containing protein</fullName>
    </recommendedName>
</protein>
<evidence type="ECO:0000256" key="2">
    <source>
        <dbReference type="ARBA" id="ARBA00022737"/>
    </source>
</evidence>
<keyword evidence="6" id="KW-1185">Reference proteome</keyword>
<dbReference type="eggNOG" id="KOG4197">
    <property type="taxonomic scope" value="Eukaryota"/>
</dbReference>
<dbReference type="KEGG" id="smo:SELMODRAFT_415658"/>
<dbReference type="Pfam" id="PF17177">
    <property type="entry name" value="PPR_long"/>
    <property type="match status" value="1"/>
</dbReference>
<evidence type="ECO:0000259" key="4">
    <source>
        <dbReference type="Pfam" id="PF17177"/>
    </source>
</evidence>
<dbReference type="Gramene" id="EFJ23315">
    <property type="protein sequence ID" value="EFJ23315"/>
    <property type="gene ID" value="SELMODRAFT_415658"/>
</dbReference>
<evidence type="ECO:0000313" key="5">
    <source>
        <dbReference type="EMBL" id="EFJ23315.1"/>
    </source>
</evidence>
<evidence type="ECO:0000256" key="1">
    <source>
        <dbReference type="ARBA" id="ARBA00007626"/>
    </source>
</evidence>
<feature type="domain" description="PROP1-like PPR" evidence="4">
    <location>
        <begin position="82"/>
        <end position="197"/>
    </location>
</feature>
<dbReference type="Gene3D" id="1.25.40.10">
    <property type="entry name" value="Tetratricopeptide repeat domain"/>
    <property type="match status" value="1"/>
</dbReference>
<dbReference type="Proteomes" id="UP000001514">
    <property type="component" value="Unassembled WGS sequence"/>
</dbReference>
<dbReference type="InterPro" id="IPR002885">
    <property type="entry name" value="PPR_rpt"/>
</dbReference>
<comment type="similarity">
    <text evidence="1">Belongs to the PPR family. P subfamily.</text>
</comment>